<dbReference type="EMBL" id="VWFP01000013">
    <property type="protein sequence ID" value="KAA4626114.1"/>
    <property type="molecule type" value="Genomic_DNA"/>
</dbReference>
<name>A0A139LFE9_BACOV</name>
<evidence type="ECO:0000313" key="5">
    <source>
        <dbReference type="Proteomes" id="UP000424805"/>
    </source>
</evidence>
<dbReference type="Pfam" id="PF00873">
    <property type="entry name" value="ACR_tran"/>
    <property type="match status" value="1"/>
</dbReference>
<sequence length="1046" mass="116848">MIDISKWAFENKKLIYFLIAVLIVGGAYSSYEMSKLEDPEITVKLAMVVTTYPGASAHQVELEVTDVLEKNIRSMGNIDNVESYSYNDLSLIQVELKTTVKETDVEQCWDLLRRKVANAQAELPEGASPSIVKDDFGNVYGMFFALTGDGLSDRELSDYSELVKREVSELDGVERVDLYGKRPECINISLLQDRMANLGVKPAEVLATLNGQNQTTYTGYYDNGDNRIRVTVSDKFKTVEDIGRMLIQGHDADQLRLSDIARIEKDYEDPTRNELFYDRQRAIGIMVAASSDADIIKVGHQVEKKLEQLKVERLPAGVECHKVFYQPERVGSSLGTFILNLIESVIIVVVILMIAMGFKSGVIIGISLVVTVFGSFLFLYFMDGTMQRVSLASFVLAMGMLVDNAIVIIDGILVDLKAGKSRMEAMTAIGRQTAMPLLGATLIAIIAFLPIFMSPDTAGVYTRDLFIVLAVSLLLSWVLALVHVPLMADRILHPEISAATTAAGKRVYEGKIYAVLRSLLKFSLAHRWSFVFTMIALVLLSAFSYRFMKQGFFPDMVYDQLYMEYKLPEGTNSTRVAHDLEEIEVYLKKRPEVTHVTTSIGGTPARYNLVRNVANPSLSYGELIIDFTSPDDLVDNMAEIQQYLSQHYPDAYVKMNRYNLMFKKYPIEAQFTGPDPAVLHQLADSARKIMENCPDVYLITTDWEPQIPVLTIEYDQPAARAIGLSRNDVSLSLLTATSGIPIGSFYEGIHKDNIYLRCLDEHGNPIENLDNTQIFSSLPSLNGLLTQEMMMKLKTGTLSKEELVETLMGTTPLKQISKRIDVKWEDPVVPRYNGQRSQRVQCSPVPGVETEKARQSIATQIEQIPLPDGYRLQWQGERNASTKSMQYLFKNFPFAIILMISILIMLFKDYRKPVIIFCTIPLVFVGVVAVMLLTGKTFNFVAIVGTLGLIGMIIKNGIVLMDEITLQINQGVEPVTALIDSSQSRLRPVMMASLTTILGMIPLLPDAMFGSLAASIMGGLLFGTLITLLFIPILYALFFHIKKTDK</sequence>
<dbReference type="Gene3D" id="3.30.70.1430">
    <property type="entry name" value="Multidrug efflux transporter AcrB pore domain"/>
    <property type="match status" value="2"/>
</dbReference>
<feature type="transmembrane region" description="Helical" evidence="1">
    <location>
        <begin position="434"/>
        <end position="453"/>
    </location>
</feature>
<feature type="transmembrane region" description="Helical" evidence="1">
    <location>
        <begin position="394"/>
        <end position="413"/>
    </location>
</feature>
<feature type="transmembrane region" description="Helical" evidence="1">
    <location>
        <begin position="1016"/>
        <end position="1038"/>
    </location>
</feature>
<feature type="transmembrane region" description="Helical" evidence="1">
    <location>
        <begin position="940"/>
        <end position="960"/>
    </location>
</feature>
<feature type="transmembrane region" description="Helical" evidence="1">
    <location>
        <begin position="528"/>
        <end position="548"/>
    </location>
</feature>
<dbReference type="SUPFAM" id="SSF82693">
    <property type="entry name" value="Multidrug efflux transporter AcrB pore domain, PN1, PN2, PC1 and PC2 subdomains"/>
    <property type="match status" value="2"/>
</dbReference>
<dbReference type="EMBL" id="JAQQPO010000016">
    <property type="protein sequence ID" value="MDC7959415.1"/>
    <property type="molecule type" value="Genomic_DNA"/>
</dbReference>
<feature type="transmembrane region" description="Helical" evidence="1">
    <location>
        <begin position="986"/>
        <end position="1004"/>
    </location>
</feature>
<evidence type="ECO:0000256" key="1">
    <source>
        <dbReference type="SAM" id="Phobius"/>
    </source>
</evidence>
<feature type="transmembrane region" description="Helical" evidence="1">
    <location>
        <begin position="465"/>
        <end position="486"/>
    </location>
</feature>
<dbReference type="AlphaFoldDB" id="A0A139LFE9"/>
<feature type="transmembrane region" description="Helical" evidence="1">
    <location>
        <begin position="914"/>
        <end position="934"/>
    </location>
</feature>
<dbReference type="SUPFAM" id="SSF82866">
    <property type="entry name" value="Multidrug efflux transporter AcrB transmembrane domain"/>
    <property type="match status" value="2"/>
</dbReference>
<organism evidence="3 6">
    <name type="scientific">Bacteroides ovatus</name>
    <dbReference type="NCBI Taxonomy" id="28116"/>
    <lineage>
        <taxon>Bacteria</taxon>
        <taxon>Pseudomonadati</taxon>
        <taxon>Bacteroidota</taxon>
        <taxon>Bacteroidia</taxon>
        <taxon>Bacteroidales</taxon>
        <taxon>Bacteroidaceae</taxon>
        <taxon>Bacteroides</taxon>
    </lineage>
</organism>
<feature type="transmembrane region" description="Helical" evidence="1">
    <location>
        <begin position="887"/>
        <end position="907"/>
    </location>
</feature>
<dbReference type="GO" id="GO:0042910">
    <property type="term" value="F:xenobiotic transmembrane transporter activity"/>
    <property type="evidence" value="ECO:0007669"/>
    <property type="project" value="TreeGrafter"/>
</dbReference>
<comment type="caution">
    <text evidence="3">The sequence shown here is derived from an EMBL/GenBank/DDBJ whole genome shotgun (WGS) entry which is preliminary data.</text>
</comment>
<dbReference type="Gene3D" id="3.30.70.1440">
    <property type="entry name" value="Multidrug efflux transporter AcrB pore domain"/>
    <property type="match status" value="1"/>
</dbReference>
<accession>A0A139LFE9</accession>
<keyword evidence="1" id="KW-0472">Membrane</keyword>
<reference evidence="2 5" key="1">
    <citation type="journal article" date="2019" name="Nat. Med.">
        <title>A library of human gut bacterial isolates paired with longitudinal multiomics data enables mechanistic microbiome research.</title>
        <authorList>
            <person name="Poyet M."/>
            <person name="Groussin M."/>
            <person name="Gibbons S.M."/>
            <person name="Avila-Pacheco J."/>
            <person name="Jiang X."/>
            <person name="Kearney S.M."/>
            <person name="Perrotta A.R."/>
            <person name="Berdy B."/>
            <person name="Zhao S."/>
            <person name="Lieberman T.D."/>
            <person name="Swanson P.K."/>
            <person name="Smith M."/>
            <person name="Roesemann S."/>
            <person name="Alexander J.E."/>
            <person name="Rich S.A."/>
            <person name="Livny J."/>
            <person name="Vlamakis H."/>
            <person name="Clish C."/>
            <person name="Bullock K."/>
            <person name="Deik A."/>
            <person name="Scott J."/>
            <person name="Pierce K.A."/>
            <person name="Xavier R.J."/>
            <person name="Alm E.J."/>
        </authorList>
    </citation>
    <scope>NUCLEOTIDE SEQUENCE [LARGE SCALE GENOMIC DNA]</scope>
    <source>
        <strain evidence="2 5">BIOML-A15</strain>
    </source>
</reference>
<dbReference type="Proteomes" id="UP001215078">
    <property type="component" value="Unassembled WGS sequence"/>
</dbReference>
<reference evidence="3" key="2">
    <citation type="submission" date="2022-10" db="EMBL/GenBank/DDBJ databases">
        <title>Human gut microbiome strain richness.</title>
        <authorList>
            <person name="Chen-Liaw A."/>
        </authorList>
    </citation>
    <scope>NUCLEOTIDE SEQUENCE</scope>
    <source>
        <strain evidence="3">BSD2780120875st1_E1_BSD2780120875_150330</strain>
        <strain evidence="4">RTP21484st1_H8_RTP21484_190118</strain>
    </source>
</reference>
<dbReference type="InterPro" id="IPR001036">
    <property type="entry name" value="Acrflvin-R"/>
</dbReference>
<evidence type="ECO:0000313" key="2">
    <source>
        <dbReference type="EMBL" id="KAA4626114.1"/>
    </source>
</evidence>
<dbReference type="Gene3D" id="1.20.1640.10">
    <property type="entry name" value="Multidrug efflux transporter AcrB transmembrane domain"/>
    <property type="match status" value="2"/>
</dbReference>
<keyword evidence="1" id="KW-0812">Transmembrane</keyword>
<dbReference type="Gene3D" id="3.30.2090.10">
    <property type="entry name" value="Multidrug efflux transporter AcrB TolC docking domain, DN and DC subdomains"/>
    <property type="match status" value="2"/>
</dbReference>
<keyword evidence="1" id="KW-1133">Transmembrane helix</keyword>
<dbReference type="Proteomes" id="UP001219389">
    <property type="component" value="Unassembled WGS sequence"/>
</dbReference>
<dbReference type="RefSeq" id="WP_009038786.1">
    <property type="nucleotide sequence ID" value="NZ_CAKJZM010000002.1"/>
</dbReference>
<dbReference type="InterPro" id="IPR027463">
    <property type="entry name" value="AcrB_DN_DC_subdom"/>
</dbReference>
<feature type="transmembrane region" description="Helical" evidence="1">
    <location>
        <begin position="334"/>
        <end position="355"/>
    </location>
</feature>
<feature type="transmembrane region" description="Helical" evidence="1">
    <location>
        <begin position="362"/>
        <end position="382"/>
    </location>
</feature>
<proteinExistence type="predicted"/>
<dbReference type="EMBL" id="JAQNZF010000007">
    <property type="protein sequence ID" value="MDC2741915.1"/>
    <property type="molecule type" value="Genomic_DNA"/>
</dbReference>
<dbReference type="GO" id="GO:0005886">
    <property type="term" value="C:plasma membrane"/>
    <property type="evidence" value="ECO:0007669"/>
    <property type="project" value="TreeGrafter"/>
</dbReference>
<evidence type="ECO:0000313" key="4">
    <source>
        <dbReference type="EMBL" id="MDC7959415.1"/>
    </source>
</evidence>
<dbReference type="PRINTS" id="PR00702">
    <property type="entry name" value="ACRIFLAVINRP"/>
</dbReference>
<dbReference type="Gene3D" id="3.30.70.1320">
    <property type="entry name" value="Multidrug efflux transporter AcrB pore domain like"/>
    <property type="match status" value="1"/>
</dbReference>
<evidence type="ECO:0000313" key="3">
    <source>
        <dbReference type="EMBL" id="MDC2741915.1"/>
    </source>
</evidence>
<dbReference type="PANTHER" id="PTHR32063">
    <property type="match status" value="1"/>
</dbReference>
<evidence type="ECO:0000313" key="6">
    <source>
        <dbReference type="Proteomes" id="UP001219389"/>
    </source>
</evidence>
<feature type="transmembrane region" description="Helical" evidence="1">
    <location>
        <begin position="14"/>
        <end position="31"/>
    </location>
</feature>
<dbReference type="STRING" id="28116.Bovatus_02182"/>
<gene>
    <name evidence="2" type="ORF">F3B90_14355</name>
    <name evidence="3" type="ORF">PO382_06730</name>
    <name evidence="4" type="ORF">PQ628_14495</name>
</gene>
<dbReference type="SUPFAM" id="SSF82714">
    <property type="entry name" value="Multidrug efflux transporter AcrB TolC docking domain, DN and DC subdomains"/>
    <property type="match status" value="2"/>
</dbReference>
<protein>
    <submittedName>
        <fullName evidence="3">Efflux RND transporter permease subunit</fullName>
    </submittedName>
</protein>
<dbReference type="PANTHER" id="PTHR32063:SF18">
    <property type="entry name" value="CATION EFFLUX SYSTEM PROTEIN"/>
    <property type="match status" value="1"/>
</dbReference>
<dbReference type="Proteomes" id="UP000424805">
    <property type="component" value="Unassembled WGS sequence"/>
</dbReference>